<protein>
    <submittedName>
        <fullName evidence="1">Uncharacterized protein</fullName>
    </submittedName>
</protein>
<reference evidence="1" key="1">
    <citation type="submission" date="2021-05" db="EMBL/GenBank/DDBJ databases">
        <authorList>
            <person name="Alioto T."/>
            <person name="Alioto T."/>
            <person name="Gomez Garrido J."/>
        </authorList>
    </citation>
    <scope>NUCLEOTIDE SEQUENCE</scope>
</reference>
<dbReference type="EMBL" id="HBUF01151993">
    <property type="protein sequence ID" value="CAG6648440.1"/>
    <property type="molecule type" value="Transcribed_RNA"/>
</dbReference>
<accession>A0A8D8WF91</accession>
<organism evidence="1">
    <name type="scientific">Cacopsylla melanoneura</name>
    <dbReference type="NCBI Taxonomy" id="428564"/>
    <lineage>
        <taxon>Eukaryota</taxon>
        <taxon>Metazoa</taxon>
        <taxon>Ecdysozoa</taxon>
        <taxon>Arthropoda</taxon>
        <taxon>Hexapoda</taxon>
        <taxon>Insecta</taxon>
        <taxon>Pterygota</taxon>
        <taxon>Neoptera</taxon>
        <taxon>Paraneoptera</taxon>
        <taxon>Hemiptera</taxon>
        <taxon>Sternorrhyncha</taxon>
        <taxon>Psylloidea</taxon>
        <taxon>Psyllidae</taxon>
        <taxon>Psyllinae</taxon>
        <taxon>Cacopsylla</taxon>
    </lineage>
</organism>
<dbReference type="EMBL" id="HBUF01190465">
    <property type="protein sequence ID" value="CAG6658067.1"/>
    <property type="molecule type" value="Transcribed_RNA"/>
</dbReference>
<evidence type="ECO:0000313" key="1">
    <source>
        <dbReference type="EMBL" id="CAG6658078.1"/>
    </source>
</evidence>
<dbReference type="EMBL" id="HBUF01190462">
    <property type="protein sequence ID" value="CAG6658049.1"/>
    <property type="molecule type" value="Transcribed_RNA"/>
</dbReference>
<dbReference type="EMBL" id="HBUF01190470">
    <property type="protein sequence ID" value="CAG6658096.1"/>
    <property type="molecule type" value="Transcribed_RNA"/>
</dbReference>
<dbReference type="AlphaFoldDB" id="A0A8D8WF91"/>
<dbReference type="EMBL" id="HBUF01190467">
    <property type="protein sequence ID" value="CAG6658078.1"/>
    <property type="molecule type" value="Transcribed_RNA"/>
</dbReference>
<sequence length="125" mass="13891">MATPRMGFGMEKFKFRVGTTKELDDFRRSFKLHMTAHEMNTKTDQLMLCSIEAMVTGKITSTGMIDHIIHQDQQWASPDQSQPTASGTQMLRVPVDPVVPVVTASERTDPGSVQHMARNVMAVVG</sequence>
<proteinExistence type="predicted"/>
<name>A0A8D8WF91_9HEMI</name>